<keyword evidence="1 2" id="KW-0378">Hydrolase</keyword>
<feature type="active site" description="Proton acceptor" evidence="2">
    <location>
        <position position="121"/>
    </location>
</feature>
<evidence type="ECO:0000256" key="1">
    <source>
        <dbReference type="ARBA" id="ARBA00022801"/>
    </source>
</evidence>
<comment type="function">
    <text evidence="2">Hydrolyzes RNA 2',3'-cyclic phosphodiester to an RNA 2'-phosphomonoester.</text>
</comment>
<dbReference type="Gene3D" id="3.90.1140.10">
    <property type="entry name" value="Cyclic phosphodiesterase"/>
    <property type="match status" value="1"/>
</dbReference>
<feature type="short sequence motif" description="HXTX 2" evidence="2">
    <location>
        <begin position="121"/>
        <end position="124"/>
    </location>
</feature>
<dbReference type="EC" id="3.1.4.58" evidence="2"/>
<proteinExistence type="inferred from homology"/>
<organism evidence="3 4">
    <name type="scientific">Aestuariispira insulae</name>
    <dbReference type="NCBI Taxonomy" id="1461337"/>
    <lineage>
        <taxon>Bacteria</taxon>
        <taxon>Pseudomonadati</taxon>
        <taxon>Pseudomonadota</taxon>
        <taxon>Alphaproteobacteria</taxon>
        <taxon>Rhodospirillales</taxon>
        <taxon>Kiloniellaceae</taxon>
        <taxon>Aestuariispira</taxon>
    </lineage>
</organism>
<dbReference type="GO" id="GO:0008664">
    <property type="term" value="F:RNA 2',3'-cyclic 3'-phosphodiesterase activity"/>
    <property type="evidence" value="ECO:0007669"/>
    <property type="project" value="UniProtKB-EC"/>
</dbReference>
<dbReference type="HAMAP" id="MF_01940">
    <property type="entry name" value="RNA_CPDase"/>
    <property type="match status" value="1"/>
</dbReference>
<evidence type="ECO:0000256" key="2">
    <source>
        <dbReference type="HAMAP-Rule" id="MF_01940"/>
    </source>
</evidence>
<name>A0A3D9HF21_9PROT</name>
<dbReference type="Proteomes" id="UP000256845">
    <property type="component" value="Unassembled WGS sequence"/>
</dbReference>
<dbReference type="RefSeq" id="WP_115937700.1">
    <property type="nucleotide sequence ID" value="NZ_QRDW01000008.1"/>
</dbReference>
<dbReference type="GO" id="GO:0016874">
    <property type="term" value="F:ligase activity"/>
    <property type="evidence" value="ECO:0007669"/>
    <property type="project" value="UniProtKB-KW"/>
</dbReference>
<evidence type="ECO:0000313" key="4">
    <source>
        <dbReference type="Proteomes" id="UP000256845"/>
    </source>
</evidence>
<protein>
    <recommendedName>
        <fullName evidence="2">RNA 2',3'-cyclic phosphodiesterase</fullName>
        <shortName evidence="2">RNA 2',3'-CPDase</shortName>
        <ecNumber evidence="2">3.1.4.58</ecNumber>
    </recommendedName>
</protein>
<comment type="catalytic activity">
    <reaction evidence="2">
        <text>a 3'-end 2',3'-cyclophospho-ribonucleotide-RNA + H2O = a 3'-end 2'-phospho-ribonucleotide-RNA + H(+)</text>
        <dbReference type="Rhea" id="RHEA:11828"/>
        <dbReference type="Rhea" id="RHEA-COMP:10464"/>
        <dbReference type="Rhea" id="RHEA-COMP:17353"/>
        <dbReference type="ChEBI" id="CHEBI:15377"/>
        <dbReference type="ChEBI" id="CHEBI:15378"/>
        <dbReference type="ChEBI" id="CHEBI:83064"/>
        <dbReference type="ChEBI" id="CHEBI:173113"/>
        <dbReference type="EC" id="3.1.4.58"/>
    </reaction>
</comment>
<dbReference type="OrthoDB" id="9793819at2"/>
<dbReference type="AlphaFoldDB" id="A0A3D9HF21"/>
<feature type="active site" description="Proton donor" evidence="2">
    <location>
        <position position="37"/>
    </location>
</feature>
<sequence length="198" mass="22270">MIRLFVALPIPEHVHHVLQTMCHGLNNARWVPEENRHLTLFFIGEVEHGLADDIDMALSHIDMDPVDVTLDGLGFFAKKERVHTIFSRAKRTERLLHLQKKVESALVRAGLPPETRKFTPHVTLARMKPVPVAVAESYCASHHHPEEITFTADHFTLYSSRLTPEGSIYTAEVNYGMGGYVPPFDLDPGDDILSESLA</sequence>
<keyword evidence="3" id="KW-0436">Ligase</keyword>
<keyword evidence="4" id="KW-1185">Reference proteome</keyword>
<feature type="short sequence motif" description="HXTX 1" evidence="2">
    <location>
        <begin position="37"/>
        <end position="40"/>
    </location>
</feature>
<evidence type="ECO:0000313" key="3">
    <source>
        <dbReference type="EMBL" id="RED48074.1"/>
    </source>
</evidence>
<dbReference type="SUPFAM" id="SSF55144">
    <property type="entry name" value="LigT-like"/>
    <property type="match status" value="1"/>
</dbReference>
<dbReference type="NCBIfam" id="TIGR02258">
    <property type="entry name" value="2_5_ligase"/>
    <property type="match status" value="1"/>
</dbReference>
<dbReference type="GO" id="GO:0004113">
    <property type="term" value="F:2',3'-cyclic-nucleotide 3'-phosphodiesterase activity"/>
    <property type="evidence" value="ECO:0007669"/>
    <property type="project" value="InterPro"/>
</dbReference>
<accession>A0A3D9HF21</accession>
<dbReference type="PANTHER" id="PTHR35561">
    <property type="entry name" value="RNA 2',3'-CYCLIC PHOSPHODIESTERASE"/>
    <property type="match status" value="1"/>
</dbReference>
<dbReference type="InterPro" id="IPR004175">
    <property type="entry name" value="RNA_CPDase"/>
</dbReference>
<comment type="caution">
    <text evidence="3">The sequence shown here is derived from an EMBL/GenBank/DDBJ whole genome shotgun (WGS) entry which is preliminary data.</text>
</comment>
<dbReference type="InterPro" id="IPR009097">
    <property type="entry name" value="Cyclic_Pdiesterase"/>
</dbReference>
<reference evidence="3 4" key="1">
    <citation type="submission" date="2018-07" db="EMBL/GenBank/DDBJ databases">
        <title>Genomic Encyclopedia of Type Strains, Phase III (KMG-III): the genomes of soil and plant-associated and newly described type strains.</title>
        <authorList>
            <person name="Whitman W."/>
        </authorList>
    </citation>
    <scope>NUCLEOTIDE SEQUENCE [LARGE SCALE GENOMIC DNA]</scope>
    <source>
        <strain evidence="3 4">CECT 8488</strain>
    </source>
</reference>
<gene>
    <name evidence="3" type="ORF">DFP90_10892</name>
</gene>
<comment type="similarity">
    <text evidence="2">Belongs to the 2H phosphoesterase superfamily. ThpR family.</text>
</comment>
<dbReference type="Pfam" id="PF13563">
    <property type="entry name" value="2_5_RNA_ligase2"/>
    <property type="match status" value="1"/>
</dbReference>
<dbReference type="PANTHER" id="PTHR35561:SF1">
    <property type="entry name" value="RNA 2',3'-CYCLIC PHOSPHODIESTERASE"/>
    <property type="match status" value="1"/>
</dbReference>
<dbReference type="EMBL" id="QRDW01000008">
    <property type="protein sequence ID" value="RED48074.1"/>
    <property type="molecule type" value="Genomic_DNA"/>
</dbReference>